<dbReference type="Gene3D" id="1.25.40.10">
    <property type="entry name" value="Tetratricopeptide repeat domain"/>
    <property type="match status" value="2"/>
</dbReference>
<keyword evidence="1" id="KW-0802">TPR repeat</keyword>
<dbReference type="AlphaFoldDB" id="A0A6T6V364"/>
<dbReference type="SUPFAM" id="SSF48452">
    <property type="entry name" value="TPR-like"/>
    <property type="match status" value="1"/>
</dbReference>
<dbReference type="EMBL" id="HBEM01015197">
    <property type="protein sequence ID" value="CAD8450429.1"/>
    <property type="molecule type" value="Transcribed_RNA"/>
</dbReference>
<evidence type="ECO:0000313" key="2">
    <source>
        <dbReference type="EMBL" id="CAD8450429.1"/>
    </source>
</evidence>
<dbReference type="InterPro" id="IPR019734">
    <property type="entry name" value="TPR_rpt"/>
</dbReference>
<dbReference type="EMBL" id="HBEM01015198">
    <property type="protein sequence ID" value="CAD8450431.1"/>
    <property type="molecule type" value="Transcribed_RNA"/>
</dbReference>
<organism evidence="3">
    <name type="scientific">Amorphochlora amoebiformis</name>
    <dbReference type="NCBI Taxonomy" id="1561963"/>
    <lineage>
        <taxon>Eukaryota</taxon>
        <taxon>Sar</taxon>
        <taxon>Rhizaria</taxon>
        <taxon>Cercozoa</taxon>
        <taxon>Chlorarachniophyceae</taxon>
        <taxon>Amorphochlora</taxon>
    </lineage>
</organism>
<dbReference type="InterPro" id="IPR011990">
    <property type="entry name" value="TPR-like_helical_dom_sf"/>
</dbReference>
<sequence>MEGELVGMTAEKKSRLELRLEQELEEGRMKNNGNLDDDDLLVKAFDLVEVYFRLYRLNKLNALLAEIKPFCFQRGDDEDWIPKWLQAQATNLCKQNRYAESLPLFTEMAERLAPTSALMSNVGNVYLALGDLEKAHDHYEKAYQMLFTEPHGPDKEAGALAEIAFVKLKIAEIEPLEGDSGRKTMYLDDAKRHIVQSVEKYRDIGYVTHSMLGKALGSLAKICYARGEYEEADRAWIEAMNIYNIRMGNHSLYVAGALKERVKVIIKLDLQRAKQEAPRMLLLALDKYVLRQDVLDLKEINEILSLLLHDDLPFTSKDSAPIALKDFMPIIVHCHKVLNNEIPSQTSEHPRIDVRFLAEFYQHSGHLMWLSGQDKVTAKDWVQRSIKLWGGPPVGTQEF</sequence>
<accession>A0A6T6V364</accession>
<dbReference type="PROSITE" id="PS50005">
    <property type="entry name" value="TPR"/>
    <property type="match status" value="1"/>
</dbReference>
<gene>
    <name evidence="2" type="ORF">LAMO00422_LOCUS10487</name>
    <name evidence="3" type="ORF">LAMO00422_LOCUS10488</name>
</gene>
<evidence type="ECO:0000256" key="1">
    <source>
        <dbReference type="PROSITE-ProRule" id="PRU00339"/>
    </source>
</evidence>
<reference evidence="3" key="1">
    <citation type="submission" date="2021-01" db="EMBL/GenBank/DDBJ databases">
        <authorList>
            <person name="Corre E."/>
            <person name="Pelletier E."/>
            <person name="Niang G."/>
            <person name="Scheremetjew M."/>
            <person name="Finn R."/>
            <person name="Kale V."/>
            <person name="Holt S."/>
            <person name="Cochrane G."/>
            <person name="Meng A."/>
            <person name="Brown T."/>
            <person name="Cohen L."/>
        </authorList>
    </citation>
    <scope>NUCLEOTIDE SEQUENCE</scope>
    <source>
        <strain evidence="3">CCMP2058</strain>
    </source>
</reference>
<protein>
    <submittedName>
        <fullName evidence="3">Uncharacterized protein</fullName>
    </submittedName>
</protein>
<dbReference type="Pfam" id="PF13374">
    <property type="entry name" value="TPR_10"/>
    <property type="match status" value="1"/>
</dbReference>
<evidence type="ECO:0000313" key="3">
    <source>
        <dbReference type="EMBL" id="CAD8450431.1"/>
    </source>
</evidence>
<feature type="repeat" description="TPR" evidence="1">
    <location>
        <begin position="116"/>
        <end position="149"/>
    </location>
</feature>
<proteinExistence type="predicted"/>
<name>A0A6T6V364_9EUKA</name>